<sequence>MNYLIPACIQAYFYRLDLIIAYIQASKFAFFIRIEAGDDVNFFEYKRPAYIRRNTVGSAMRETIDELLSHGQKKQKNLNKHIKKKKWWDDEMETLKKNVNKSYLNWKSTNYESLVENSSLKRIDALFHANKDSFWKEMRRRKKQNGNINVSINELKENFEKLFNERNLESRNNNINDSENIKEKLMNR</sequence>
<keyword evidence="1" id="KW-0175">Coiled coil</keyword>
<keyword evidence="3" id="KW-1185">Reference proteome</keyword>
<reference evidence="2 3" key="1">
    <citation type="journal article" date="2018" name="Sci. Rep.">
        <title>Genomic signatures of local adaptation to the degree of environmental predictability in rotifers.</title>
        <authorList>
            <person name="Franch-Gras L."/>
            <person name="Hahn C."/>
            <person name="Garcia-Roger E.M."/>
            <person name="Carmona M.J."/>
            <person name="Serra M."/>
            <person name="Gomez A."/>
        </authorList>
    </citation>
    <scope>NUCLEOTIDE SEQUENCE [LARGE SCALE GENOMIC DNA]</scope>
    <source>
        <strain evidence="2">HYR1</strain>
    </source>
</reference>
<evidence type="ECO:0000313" key="3">
    <source>
        <dbReference type="Proteomes" id="UP000276133"/>
    </source>
</evidence>
<accession>A0A3M7SSM4</accession>
<feature type="coiled-coil region" evidence="1">
    <location>
        <begin position="152"/>
        <end position="188"/>
    </location>
</feature>
<gene>
    <name evidence="2" type="ORF">BpHYR1_012075</name>
</gene>
<comment type="caution">
    <text evidence="2">The sequence shown here is derived from an EMBL/GenBank/DDBJ whole genome shotgun (WGS) entry which is preliminary data.</text>
</comment>
<dbReference type="Proteomes" id="UP000276133">
    <property type="component" value="Unassembled WGS sequence"/>
</dbReference>
<dbReference type="EMBL" id="REGN01000846">
    <property type="protein sequence ID" value="RNA38630.1"/>
    <property type="molecule type" value="Genomic_DNA"/>
</dbReference>
<proteinExistence type="predicted"/>
<dbReference type="AlphaFoldDB" id="A0A3M7SSM4"/>
<protein>
    <submittedName>
        <fullName evidence="2">Uncharacterized protein</fullName>
    </submittedName>
</protein>
<name>A0A3M7SSM4_BRAPC</name>
<evidence type="ECO:0000256" key="1">
    <source>
        <dbReference type="SAM" id="Coils"/>
    </source>
</evidence>
<organism evidence="2 3">
    <name type="scientific">Brachionus plicatilis</name>
    <name type="common">Marine rotifer</name>
    <name type="synonym">Brachionus muelleri</name>
    <dbReference type="NCBI Taxonomy" id="10195"/>
    <lineage>
        <taxon>Eukaryota</taxon>
        <taxon>Metazoa</taxon>
        <taxon>Spiralia</taxon>
        <taxon>Gnathifera</taxon>
        <taxon>Rotifera</taxon>
        <taxon>Eurotatoria</taxon>
        <taxon>Monogononta</taxon>
        <taxon>Pseudotrocha</taxon>
        <taxon>Ploima</taxon>
        <taxon>Brachionidae</taxon>
        <taxon>Brachionus</taxon>
    </lineage>
</organism>
<evidence type="ECO:0000313" key="2">
    <source>
        <dbReference type="EMBL" id="RNA38630.1"/>
    </source>
</evidence>